<evidence type="ECO:0000256" key="8">
    <source>
        <dbReference type="ARBA" id="ARBA00034617"/>
    </source>
</evidence>
<evidence type="ECO:0000256" key="10">
    <source>
        <dbReference type="ARBA" id="ARBA00048988"/>
    </source>
</evidence>
<evidence type="ECO:0000313" key="15">
    <source>
        <dbReference type="Proteomes" id="UP000000528"/>
    </source>
</evidence>
<dbReference type="eggNOG" id="COG0210">
    <property type="taxonomic scope" value="Bacteria"/>
</dbReference>
<dbReference type="Proteomes" id="UP000000528">
    <property type="component" value="Chromosome"/>
</dbReference>
<keyword evidence="5 11" id="KW-0067">ATP-binding</keyword>
<feature type="domain" description="UvrD-like helicase ATP-binding" evidence="12">
    <location>
        <begin position="3"/>
        <end position="283"/>
    </location>
</feature>
<dbReference type="GO" id="GO:0005829">
    <property type="term" value="C:cytosol"/>
    <property type="evidence" value="ECO:0007669"/>
    <property type="project" value="TreeGrafter"/>
</dbReference>
<evidence type="ECO:0000256" key="11">
    <source>
        <dbReference type="PROSITE-ProRule" id="PRU00560"/>
    </source>
</evidence>
<dbReference type="PROSITE" id="PS51198">
    <property type="entry name" value="UVRD_HELICASE_ATP_BIND"/>
    <property type="match status" value="1"/>
</dbReference>
<comment type="similarity">
    <text evidence="1">Belongs to the helicase family. UvrD subfamily.</text>
</comment>
<keyword evidence="6" id="KW-0238">DNA-binding</keyword>
<dbReference type="InterPro" id="IPR013986">
    <property type="entry name" value="DExx_box_DNA_helicase_dom_sf"/>
</dbReference>
<dbReference type="KEGG" id="mpu:MYPU_6980"/>
<keyword evidence="7" id="KW-0413">Isomerase</keyword>
<dbReference type="STRING" id="272635.gene:17577309"/>
<dbReference type="CDD" id="cd17932">
    <property type="entry name" value="DEXQc_UvrD"/>
    <property type="match status" value="1"/>
</dbReference>
<dbReference type="GO" id="GO:0033202">
    <property type="term" value="C:DNA helicase complex"/>
    <property type="evidence" value="ECO:0007669"/>
    <property type="project" value="TreeGrafter"/>
</dbReference>
<dbReference type="EC" id="5.6.2.4" evidence="9"/>
<dbReference type="PROSITE" id="PS51217">
    <property type="entry name" value="UVRD_HELICASE_CTER"/>
    <property type="match status" value="1"/>
</dbReference>
<evidence type="ECO:0000256" key="2">
    <source>
        <dbReference type="ARBA" id="ARBA00022741"/>
    </source>
</evidence>
<keyword evidence="3 11" id="KW-0378">Hydrolase</keyword>
<dbReference type="GO" id="GO:0016887">
    <property type="term" value="F:ATP hydrolysis activity"/>
    <property type="evidence" value="ECO:0007669"/>
    <property type="project" value="RHEA"/>
</dbReference>
<evidence type="ECO:0000256" key="1">
    <source>
        <dbReference type="ARBA" id="ARBA00009922"/>
    </source>
</evidence>
<reference evidence="14 15" key="1">
    <citation type="journal article" date="2001" name="Nucleic Acids Res.">
        <title>The complete genome sequence of the murine respiratory pathogen Mycoplasma pulmonis.</title>
        <authorList>
            <person name="Chambaud I."/>
            <person name="Heilig R."/>
            <person name="Ferris S."/>
            <person name="Barbe V."/>
            <person name="Samson D."/>
            <person name="Galisson F."/>
            <person name="Moszer I."/>
            <person name="Dybvig K."/>
            <person name="Wroblewski H."/>
            <person name="Viari A."/>
            <person name="Rocha E.P.C."/>
            <person name="Blanchard A."/>
        </authorList>
    </citation>
    <scope>NUCLEOTIDE SEQUENCE [LARGE SCALE GENOMIC DNA]</scope>
    <source>
        <strain evidence="14 15">UAB CTIP</strain>
    </source>
</reference>
<dbReference type="InterPro" id="IPR014017">
    <property type="entry name" value="DNA_helicase_UvrD-like_C"/>
</dbReference>
<dbReference type="BioCyc" id="MPUL272635:G1GT6-711-MONOMER"/>
<evidence type="ECO:0000256" key="4">
    <source>
        <dbReference type="ARBA" id="ARBA00022806"/>
    </source>
</evidence>
<dbReference type="EMBL" id="AL445565">
    <property type="protein sequence ID" value="CAC13871.1"/>
    <property type="molecule type" value="Genomic_DNA"/>
</dbReference>
<protein>
    <recommendedName>
        <fullName evidence="9">DNA 3'-5' helicase</fullName>
        <ecNumber evidence="9">5.6.2.4</ecNumber>
    </recommendedName>
</protein>
<accession>Q98PM4</accession>
<evidence type="ECO:0000256" key="9">
    <source>
        <dbReference type="ARBA" id="ARBA00034808"/>
    </source>
</evidence>
<dbReference type="GO" id="GO:0005524">
    <property type="term" value="F:ATP binding"/>
    <property type="evidence" value="ECO:0007669"/>
    <property type="project" value="UniProtKB-UniRule"/>
</dbReference>
<proteinExistence type="inferred from homology"/>
<dbReference type="Gene3D" id="1.10.10.160">
    <property type="match status" value="1"/>
</dbReference>
<sequence length="734" mass="85906">MLSNLNQRQKEAVVYTKGPLRIIAGAGSGKTRVITSKIAYLIEHEKIAPWKILGLTFTNKAAREMKERALKMIGPKASHVELSTFHSLCNVILKQDIDKIGYPKNFEIVDESDKKQILKGIYLELAITTKDVSIWDAFDYIAKMKKNKYFSSIEEELDNENEEDLALLKNIYKGYVSYLKKQSLLDFDDLIILTYELFSSSDLTRQKWASKYDYVLVDEFQDTSFIQYEIVKVLASNKNITIVGDPDQNIYSWRGSDFRIMLNFDKDFENTKTINFEQNYRSTPNILEIANKLIKNNKNRMEKNLFSTSARGADPLFLTKYNNKLEAKWIVEKIIELSQQTKYSQIAIFTRTAKYSRDLEEELFQNSIPYVIYGGTRFFEREIVKDLLAYLRLINNSSEVSFIRVINTPRRSIGPKTLEKIITLASEKGYEKSFEFLENLYINKNLQSFFSLKDLEKFIQAILEARESLKNDQKIAYVLEKLVEKIDYKSFCIFDRNKRKDQVDFDIDQLYESIAFWEEENPELLLDDYLNEISLLTSGDQNENSDQVSIMTAHSAKGLEFDYVFITGLAEKHFPHFLSLKSNDYDDEIEEERRLCYVAVTRAKKQLFLTAPLTLYWARDREKEELEISRFIEEMGLASSQNYEKRFSHKSLNDTDSYYQNSDYVSFDWKEKFVEQNYAKDNQEIKVGDLIKHDHFGVGKVVKEEDEIIHVKMNDHKGIKTFIKNHKSISKLIN</sequence>
<evidence type="ECO:0000256" key="6">
    <source>
        <dbReference type="ARBA" id="ARBA00023125"/>
    </source>
</evidence>
<dbReference type="AlphaFoldDB" id="Q98PM4"/>
<dbReference type="Gene3D" id="1.10.486.10">
    <property type="entry name" value="PCRA, domain 4"/>
    <property type="match status" value="1"/>
</dbReference>
<dbReference type="GO" id="GO:0003677">
    <property type="term" value="F:DNA binding"/>
    <property type="evidence" value="ECO:0007669"/>
    <property type="project" value="UniProtKB-KW"/>
</dbReference>
<evidence type="ECO:0000259" key="12">
    <source>
        <dbReference type="PROSITE" id="PS51198"/>
    </source>
</evidence>
<dbReference type="Pfam" id="PF13361">
    <property type="entry name" value="UvrD_C"/>
    <property type="match status" value="1"/>
</dbReference>
<evidence type="ECO:0000256" key="7">
    <source>
        <dbReference type="ARBA" id="ARBA00023235"/>
    </source>
</evidence>
<comment type="catalytic activity">
    <reaction evidence="10">
        <text>ATP + H2O = ADP + phosphate + H(+)</text>
        <dbReference type="Rhea" id="RHEA:13065"/>
        <dbReference type="ChEBI" id="CHEBI:15377"/>
        <dbReference type="ChEBI" id="CHEBI:15378"/>
        <dbReference type="ChEBI" id="CHEBI:30616"/>
        <dbReference type="ChEBI" id="CHEBI:43474"/>
        <dbReference type="ChEBI" id="CHEBI:456216"/>
        <dbReference type="EC" id="5.6.2.4"/>
    </reaction>
</comment>
<feature type="domain" description="UvrD-like helicase C-terminal" evidence="13">
    <location>
        <begin position="284"/>
        <end position="558"/>
    </location>
</feature>
<dbReference type="SUPFAM" id="SSF52540">
    <property type="entry name" value="P-loop containing nucleoside triphosphate hydrolases"/>
    <property type="match status" value="1"/>
</dbReference>
<evidence type="ECO:0000256" key="3">
    <source>
        <dbReference type="ARBA" id="ARBA00022801"/>
    </source>
</evidence>
<feature type="binding site" evidence="11">
    <location>
        <begin position="24"/>
        <end position="31"/>
    </location>
    <ligand>
        <name>ATP</name>
        <dbReference type="ChEBI" id="CHEBI:30616"/>
    </ligand>
</feature>
<dbReference type="PANTHER" id="PTHR11070">
    <property type="entry name" value="UVRD / RECB / PCRA DNA HELICASE FAMILY MEMBER"/>
    <property type="match status" value="1"/>
</dbReference>
<dbReference type="HOGENOM" id="CLU_004585_5_2_14"/>
<dbReference type="Gene3D" id="3.40.50.300">
    <property type="entry name" value="P-loop containing nucleotide triphosphate hydrolases"/>
    <property type="match status" value="2"/>
</dbReference>
<dbReference type="PIR" id="B90599">
    <property type="entry name" value="B90599"/>
</dbReference>
<evidence type="ECO:0000259" key="13">
    <source>
        <dbReference type="PROSITE" id="PS51217"/>
    </source>
</evidence>
<dbReference type="GO" id="GO:0000725">
    <property type="term" value="P:recombinational repair"/>
    <property type="evidence" value="ECO:0007669"/>
    <property type="project" value="TreeGrafter"/>
</dbReference>
<dbReference type="GO" id="GO:0043138">
    <property type="term" value="F:3'-5' DNA helicase activity"/>
    <property type="evidence" value="ECO:0007669"/>
    <property type="project" value="UniProtKB-EC"/>
</dbReference>
<keyword evidence="15" id="KW-1185">Reference proteome</keyword>
<keyword evidence="2 11" id="KW-0547">Nucleotide-binding</keyword>
<evidence type="ECO:0000313" key="14">
    <source>
        <dbReference type="EMBL" id="CAC13871.1"/>
    </source>
</evidence>
<dbReference type="InterPro" id="IPR014016">
    <property type="entry name" value="UvrD-like_ATP-bd"/>
</dbReference>
<evidence type="ECO:0000256" key="5">
    <source>
        <dbReference type="ARBA" id="ARBA00022840"/>
    </source>
</evidence>
<dbReference type="Pfam" id="PF00580">
    <property type="entry name" value="UvrD-helicase"/>
    <property type="match status" value="1"/>
</dbReference>
<comment type="catalytic activity">
    <reaction evidence="8">
        <text>Couples ATP hydrolysis with the unwinding of duplex DNA by translocating in the 3'-5' direction.</text>
        <dbReference type="EC" id="5.6.2.4"/>
    </reaction>
</comment>
<gene>
    <name evidence="14" type="ordered locus">MYPU_6980</name>
</gene>
<dbReference type="PANTHER" id="PTHR11070:SF2">
    <property type="entry name" value="ATP-DEPENDENT DNA HELICASE SRS2"/>
    <property type="match status" value="1"/>
</dbReference>
<dbReference type="RefSeq" id="WP_010925499.1">
    <property type="nucleotide sequence ID" value="NC_002771.1"/>
</dbReference>
<dbReference type="InterPro" id="IPR027417">
    <property type="entry name" value="P-loop_NTPase"/>
</dbReference>
<organism evidence="15">
    <name type="scientific">Mycoplasmopsis pulmonis (strain UAB CTIP)</name>
    <name type="common">Mycoplasma pulmonis</name>
    <dbReference type="NCBI Taxonomy" id="272635"/>
    <lineage>
        <taxon>Bacteria</taxon>
        <taxon>Bacillati</taxon>
        <taxon>Mycoplasmatota</taxon>
        <taxon>Mycoplasmoidales</taxon>
        <taxon>Metamycoplasmataceae</taxon>
        <taxon>Mycoplasmopsis</taxon>
    </lineage>
</organism>
<keyword evidence="4 11" id="KW-0347">Helicase</keyword>
<dbReference type="InterPro" id="IPR000212">
    <property type="entry name" value="DNA_helicase_UvrD/REP"/>
</dbReference>
<name>Q98PM4_MYCPU</name>